<dbReference type="AlphaFoldDB" id="A0AA40CJK1"/>
<name>A0AA40CJK1_9PEZI</name>
<feature type="domain" description="Beta-lactamase-like ARB-00930-like C-terminal" evidence="3">
    <location>
        <begin position="415"/>
        <end position="547"/>
    </location>
</feature>
<protein>
    <submittedName>
        <fullName evidence="4">Beta-lactamase/transpeptidase-like protein</fullName>
    </submittedName>
</protein>
<dbReference type="InterPro" id="IPR051478">
    <property type="entry name" value="Beta-lactamase-like_AB/R"/>
</dbReference>
<gene>
    <name evidence="4" type="ORF">B0T16DRAFT_518356</name>
</gene>
<feature type="chain" id="PRO_5041470512" evidence="1">
    <location>
        <begin position="25"/>
        <end position="550"/>
    </location>
</feature>
<dbReference type="SUPFAM" id="SSF56601">
    <property type="entry name" value="beta-lactamase/transpeptidase-like"/>
    <property type="match status" value="1"/>
</dbReference>
<dbReference type="Pfam" id="PF26335">
    <property type="entry name" value="ARB_00930_C"/>
    <property type="match status" value="1"/>
</dbReference>
<evidence type="ECO:0000259" key="2">
    <source>
        <dbReference type="Pfam" id="PF00144"/>
    </source>
</evidence>
<evidence type="ECO:0000259" key="3">
    <source>
        <dbReference type="Pfam" id="PF26335"/>
    </source>
</evidence>
<dbReference type="PANTHER" id="PTHR22935:SF97">
    <property type="entry name" value="BETA-LACTAMASE-RELATED DOMAIN-CONTAINING PROTEIN"/>
    <property type="match status" value="1"/>
</dbReference>
<dbReference type="InterPro" id="IPR058664">
    <property type="entry name" value="ARB_00930-like_C"/>
</dbReference>
<proteinExistence type="predicted"/>
<dbReference type="InterPro" id="IPR012338">
    <property type="entry name" value="Beta-lactam/transpept-like"/>
</dbReference>
<reference evidence="4" key="1">
    <citation type="submission" date="2023-06" db="EMBL/GenBank/DDBJ databases">
        <title>Genome-scale phylogeny and comparative genomics of the fungal order Sordariales.</title>
        <authorList>
            <consortium name="Lawrence Berkeley National Laboratory"/>
            <person name="Hensen N."/>
            <person name="Bonometti L."/>
            <person name="Westerberg I."/>
            <person name="Brannstrom I.O."/>
            <person name="Guillou S."/>
            <person name="Cros-Aarteil S."/>
            <person name="Calhoun S."/>
            <person name="Haridas S."/>
            <person name="Kuo A."/>
            <person name="Mondo S."/>
            <person name="Pangilinan J."/>
            <person name="Riley R."/>
            <person name="Labutti K."/>
            <person name="Andreopoulos B."/>
            <person name="Lipzen A."/>
            <person name="Chen C."/>
            <person name="Yanf M."/>
            <person name="Daum C."/>
            <person name="Ng V."/>
            <person name="Clum A."/>
            <person name="Steindorff A."/>
            <person name="Ohm R."/>
            <person name="Martin F."/>
            <person name="Silar P."/>
            <person name="Natvig D."/>
            <person name="Lalanne C."/>
            <person name="Gautier V."/>
            <person name="Ament-Velasquez S.L."/>
            <person name="Kruys A."/>
            <person name="Hutchinson M.I."/>
            <person name="Powell A.J."/>
            <person name="Barry K."/>
            <person name="Miller A.N."/>
            <person name="Grigoriev I.V."/>
            <person name="Debuchy R."/>
            <person name="Gladieux P."/>
            <person name="Thoren M.H."/>
            <person name="Johannesson H."/>
        </authorList>
    </citation>
    <scope>NUCLEOTIDE SEQUENCE</scope>
    <source>
        <strain evidence="4">SMH2532-1</strain>
    </source>
</reference>
<feature type="domain" description="Beta-lactamase-related" evidence="2">
    <location>
        <begin position="109"/>
        <end position="393"/>
    </location>
</feature>
<accession>A0AA40CJK1</accession>
<keyword evidence="5" id="KW-1185">Reference proteome</keyword>
<evidence type="ECO:0000256" key="1">
    <source>
        <dbReference type="SAM" id="SignalP"/>
    </source>
</evidence>
<feature type="signal peptide" evidence="1">
    <location>
        <begin position="1"/>
        <end position="24"/>
    </location>
</feature>
<sequence>MSPFFRVVSLSTLLSFLAIGFAAGQPAYQPCPLLGALYPPPTIDKSSDEMKSFSVDFTGKFDQLIRTGKHEIYGEVTPNTSSFSVVLFSATGGNTNDDPIFYNYQYTAPGAKAKKNVSLNTVFPVGSLTQVFTVYAWLAKFGDEEWDSPITKFIPELLKVPTAGKIAVPWKDITIGSLASHMSGLARDSHACQLGKPCDRQHFIKTFSQLPPLFLPNTTPILSNAAFQLLAFALANKTPGGPKRSSGGSFNDVLQSTILRPLKMTRSFLLSSPPASNDIFGAGLNSSAPGEEASLSLMTSTHDLALLGSSILSSRLLPPSTTRRWLAPVSDTSNVRNGVGRPWEIYRAGISNPGPILNIFLKSGTVGAYSSYLGLSPDVKVGFAILAHDASGKAPDLNVHADIVAESIADLLGLAAKQAAVRYTGSFVGKGNDTAVEFKVSGDGPGLVVSKMVVGGKNVRAETAAKMGIEEGRLDFRLYPAMKTKTAHQFVAVYQDRDAPVDAGTPTCITWMTVGELGLGTVDRVVFGLDGSGRATSVEVPSGGVDLIRG</sequence>
<comment type="caution">
    <text evidence="4">The sequence shown here is derived from an EMBL/GenBank/DDBJ whole genome shotgun (WGS) entry which is preliminary data.</text>
</comment>
<organism evidence="4 5">
    <name type="scientific">Cercophora newfieldiana</name>
    <dbReference type="NCBI Taxonomy" id="92897"/>
    <lineage>
        <taxon>Eukaryota</taxon>
        <taxon>Fungi</taxon>
        <taxon>Dikarya</taxon>
        <taxon>Ascomycota</taxon>
        <taxon>Pezizomycotina</taxon>
        <taxon>Sordariomycetes</taxon>
        <taxon>Sordariomycetidae</taxon>
        <taxon>Sordariales</taxon>
        <taxon>Lasiosphaeriaceae</taxon>
        <taxon>Cercophora</taxon>
    </lineage>
</organism>
<evidence type="ECO:0000313" key="5">
    <source>
        <dbReference type="Proteomes" id="UP001174936"/>
    </source>
</evidence>
<dbReference type="Proteomes" id="UP001174936">
    <property type="component" value="Unassembled WGS sequence"/>
</dbReference>
<dbReference type="PANTHER" id="PTHR22935">
    <property type="entry name" value="PENICILLIN-BINDING PROTEIN"/>
    <property type="match status" value="1"/>
</dbReference>
<dbReference type="EMBL" id="JAULSV010000007">
    <property type="protein sequence ID" value="KAK0639469.1"/>
    <property type="molecule type" value="Genomic_DNA"/>
</dbReference>
<keyword evidence="1" id="KW-0732">Signal</keyword>
<dbReference type="Pfam" id="PF00144">
    <property type="entry name" value="Beta-lactamase"/>
    <property type="match status" value="1"/>
</dbReference>
<evidence type="ECO:0000313" key="4">
    <source>
        <dbReference type="EMBL" id="KAK0639469.1"/>
    </source>
</evidence>
<dbReference type="Gene3D" id="3.40.710.10">
    <property type="entry name" value="DD-peptidase/beta-lactamase superfamily"/>
    <property type="match status" value="1"/>
</dbReference>
<dbReference type="InterPro" id="IPR001466">
    <property type="entry name" value="Beta-lactam-related"/>
</dbReference>